<evidence type="ECO:0000313" key="1">
    <source>
        <dbReference type="EMBL" id="KAG8237617.1"/>
    </source>
</evidence>
<accession>A0A8K0KM46</accession>
<protein>
    <submittedName>
        <fullName evidence="1">Uncharacterized protein</fullName>
    </submittedName>
</protein>
<gene>
    <name evidence="1" type="ORF">J437_LFUL011427</name>
</gene>
<dbReference type="OrthoDB" id="118105at2759"/>
<dbReference type="Proteomes" id="UP000792457">
    <property type="component" value="Unassembled WGS sequence"/>
</dbReference>
<proteinExistence type="predicted"/>
<dbReference type="AlphaFoldDB" id="A0A8K0KM46"/>
<name>A0A8K0KM46_LADFU</name>
<dbReference type="EMBL" id="KZ309192">
    <property type="protein sequence ID" value="KAG8237617.1"/>
    <property type="molecule type" value="Genomic_DNA"/>
</dbReference>
<keyword evidence="2" id="KW-1185">Reference proteome</keyword>
<reference evidence="1" key="1">
    <citation type="submission" date="2013-04" db="EMBL/GenBank/DDBJ databases">
        <authorList>
            <person name="Qu J."/>
            <person name="Murali S.C."/>
            <person name="Bandaranaike D."/>
            <person name="Bellair M."/>
            <person name="Blankenburg K."/>
            <person name="Chao H."/>
            <person name="Dinh H."/>
            <person name="Doddapaneni H."/>
            <person name="Downs B."/>
            <person name="Dugan-Rocha S."/>
            <person name="Elkadiri S."/>
            <person name="Gnanaolivu R.D."/>
            <person name="Hernandez B."/>
            <person name="Javaid M."/>
            <person name="Jayaseelan J.C."/>
            <person name="Lee S."/>
            <person name="Li M."/>
            <person name="Ming W."/>
            <person name="Munidasa M."/>
            <person name="Muniz J."/>
            <person name="Nguyen L."/>
            <person name="Ongeri F."/>
            <person name="Osuji N."/>
            <person name="Pu L.-L."/>
            <person name="Puazo M."/>
            <person name="Qu C."/>
            <person name="Quiroz J."/>
            <person name="Raj R."/>
            <person name="Weissenberger G."/>
            <person name="Xin Y."/>
            <person name="Zou X."/>
            <person name="Han Y."/>
            <person name="Richards S."/>
            <person name="Worley K."/>
            <person name="Muzny D."/>
            <person name="Gibbs R."/>
        </authorList>
    </citation>
    <scope>NUCLEOTIDE SEQUENCE</scope>
    <source>
        <strain evidence="1">Sampled in the wild</strain>
    </source>
</reference>
<sequence length="143" mass="16184">MVKFKGRSSLKQYLPMKSIKRVFKIWAICDSMTGHALGLKKKTMLTAYLWVIMDLVEVFQNKGAGFQAAEQYKGRIINKGEHDFVPAEDITIVKWEDRSAKPVCVISSIPSVSKCCVLKRMAQGKVFCALKPLPPRLPVLYLH</sequence>
<reference evidence="1" key="2">
    <citation type="submission" date="2017-10" db="EMBL/GenBank/DDBJ databases">
        <title>Ladona fulva Genome sequencing and assembly.</title>
        <authorList>
            <person name="Murali S."/>
            <person name="Richards S."/>
            <person name="Bandaranaike D."/>
            <person name="Bellair M."/>
            <person name="Blankenburg K."/>
            <person name="Chao H."/>
            <person name="Dinh H."/>
            <person name="Doddapaneni H."/>
            <person name="Dugan-Rocha S."/>
            <person name="Elkadiri S."/>
            <person name="Gnanaolivu R."/>
            <person name="Hernandez B."/>
            <person name="Skinner E."/>
            <person name="Javaid M."/>
            <person name="Lee S."/>
            <person name="Li M."/>
            <person name="Ming W."/>
            <person name="Munidasa M."/>
            <person name="Muniz J."/>
            <person name="Nguyen L."/>
            <person name="Hughes D."/>
            <person name="Osuji N."/>
            <person name="Pu L.-L."/>
            <person name="Puazo M."/>
            <person name="Qu C."/>
            <person name="Quiroz J."/>
            <person name="Raj R."/>
            <person name="Weissenberger G."/>
            <person name="Xin Y."/>
            <person name="Zou X."/>
            <person name="Han Y."/>
            <person name="Worley K."/>
            <person name="Muzny D."/>
            <person name="Gibbs R."/>
        </authorList>
    </citation>
    <scope>NUCLEOTIDE SEQUENCE</scope>
    <source>
        <strain evidence="1">Sampled in the wild</strain>
    </source>
</reference>
<comment type="caution">
    <text evidence="1">The sequence shown here is derived from an EMBL/GenBank/DDBJ whole genome shotgun (WGS) entry which is preliminary data.</text>
</comment>
<organism evidence="1 2">
    <name type="scientific">Ladona fulva</name>
    <name type="common">Scarce chaser dragonfly</name>
    <name type="synonym">Libellula fulva</name>
    <dbReference type="NCBI Taxonomy" id="123851"/>
    <lineage>
        <taxon>Eukaryota</taxon>
        <taxon>Metazoa</taxon>
        <taxon>Ecdysozoa</taxon>
        <taxon>Arthropoda</taxon>
        <taxon>Hexapoda</taxon>
        <taxon>Insecta</taxon>
        <taxon>Pterygota</taxon>
        <taxon>Palaeoptera</taxon>
        <taxon>Odonata</taxon>
        <taxon>Epiprocta</taxon>
        <taxon>Anisoptera</taxon>
        <taxon>Libelluloidea</taxon>
        <taxon>Libellulidae</taxon>
        <taxon>Ladona</taxon>
    </lineage>
</organism>
<evidence type="ECO:0000313" key="2">
    <source>
        <dbReference type="Proteomes" id="UP000792457"/>
    </source>
</evidence>